<dbReference type="InterPro" id="IPR009057">
    <property type="entry name" value="Homeodomain-like_sf"/>
</dbReference>
<keyword evidence="6" id="KW-1185">Reference proteome</keyword>
<accession>A0ABT7YFJ1</accession>
<dbReference type="PROSITE" id="PS01124">
    <property type="entry name" value="HTH_ARAC_FAMILY_2"/>
    <property type="match status" value="1"/>
</dbReference>
<proteinExistence type="predicted"/>
<evidence type="ECO:0000313" key="5">
    <source>
        <dbReference type="EMBL" id="MDN3205258.1"/>
    </source>
</evidence>
<feature type="domain" description="HTH araC/xylS-type" evidence="4">
    <location>
        <begin position="194"/>
        <end position="292"/>
    </location>
</feature>
<dbReference type="Proteomes" id="UP001171916">
    <property type="component" value="Unassembled WGS sequence"/>
</dbReference>
<dbReference type="InterPro" id="IPR014710">
    <property type="entry name" value="RmlC-like_jellyroll"/>
</dbReference>
<evidence type="ECO:0000259" key="4">
    <source>
        <dbReference type="PROSITE" id="PS01124"/>
    </source>
</evidence>
<reference evidence="5" key="1">
    <citation type="submission" date="2023-06" db="EMBL/GenBank/DDBJ databases">
        <title>Robiginitalea aurantiacus sp. nov. and Algoriphagus sediminis sp. nov., isolated from coastal sediment.</title>
        <authorList>
            <person name="Zhou Z.Y."/>
            <person name="An J."/>
            <person name="Jia Y.W."/>
            <person name="Du Z.J."/>
        </authorList>
    </citation>
    <scope>NUCLEOTIDE SEQUENCE</scope>
    <source>
        <strain evidence="5">C2-7</strain>
    </source>
</reference>
<protein>
    <submittedName>
        <fullName evidence="5">AraC family transcriptional regulator</fullName>
    </submittedName>
</protein>
<evidence type="ECO:0000256" key="1">
    <source>
        <dbReference type="ARBA" id="ARBA00023015"/>
    </source>
</evidence>
<dbReference type="InterPro" id="IPR003313">
    <property type="entry name" value="AraC-bd"/>
</dbReference>
<keyword evidence="3" id="KW-0804">Transcription</keyword>
<dbReference type="InterPro" id="IPR018062">
    <property type="entry name" value="HTH_AraC-typ_CS"/>
</dbReference>
<dbReference type="SMART" id="SM00342">
    <property type="entry name" value="HTH_ARAC"/>
    <property type="match status" value="1"/>
</dbReference>
<dbReference type="Pfam" id="PF02311">
    <property type="entry name" value="AraC_binding"/>
    <property type="match status" value="1"/>
</dbReference>
<keyword evidence="2" id="KW-0238">DNA-binding</keyword>
<dbReference type="PANTHER" id="PTHR43280:SF27">
    <property type="entry name" value="TRANSCRIPTIONAL REGULATOR MTLR"/>
    <property type="match status" value="1"/>
</dbReference>
<dbReference type="PROSITE" id="PS00041">
    <property type="entry name" value="HTH_ARAC_FAMILY_1"/>
    <property type="match status" value="1"/>
</dbReference>
<comment type="caution">
    <text evidence="5">The sequence shown here is derived from an EMBL/GenBank/DDBJ whole genome shotgun (WGS) entry which is preliminary data.</text>
</comment>
<dbReference type="Gene3D" id="1.10.10.60">
    <property type="entry name" value="Homeodomain-like"/>
    <property type="match status" value="2"/>
</dbReference>
<dbReference type="SUPFAM" id="SSF46689">
    <property type="entry name" value="Homeodomain-like"/>
    <property type="match status" value="2"/>
</dbReference>
<name>A0ABT7YFJ1_9BACT</name>
<dbReference type="Gene3D" id="2.60.120.10">
    <property type="entry name" value="Jelly Rolls"/>
    <property type="match status" value="1"/>
</dbReference>
<organism evidence="5 6">
    <name type="scientific">Algoriphagus sediminis</name>
    <dbReference type="NCBI Taxonomy" id="3057113"/>
    <lineage>
        <taxon>Bacteria</taxon>
        <taxon>Pseudomonadati</taxon>
        <taxon>Bacteroidota</taxon>
        <taxon>Cytophagia</taxon>
        <taxon>Cytophagales</taxon>
        <taxon>Cyclobacteriaceae</taxon>
        <taxon>Algoriphagus</taxon>
    </lineage>
</organism>
<sequence length="294" mass="34024">MNNKTLIKVVPFQIPKSDKEFIRFQEDEGAHFYDRLHQHPEIQLTLIRKGHGQFLSRGYVGRFKQGDVFLLGENVPHVFRSDPEFFEPSTKLISHGISIFFDLAALKTTIQEVEDLKSMIELHRFAGKSFQIAGGDKYSLSGKINQFKSFKGLRRMSAGLEILDDIISDKTELVPLGLDEFSAQLSEKDGQRMNLVIQYILENQFSPISLDEVANIANLSKEAFCRFFKERTRMTFTQYLNQLRVMEAKKLLENPNLGVTQIAFQVGYENVSYFHRMFKKFTGYTPNKWRRVSS</sequence>
<evidence type="ECO:0000256" key="2">
    <source>
        <dbReference type="ARBA" id="ARBA00023125"/>
    </source>
</evidence>
<keyword evidence="1" id="KW-0805">Transcription regulation</keyword>
<dbReference type="InterPro" id="IPR011051">
    <property type="entry name" value="RmlC_Cupin_sf"/>
</dbReference>
<dbReference type="Pfam" id="PF12833">
    <property type="entry name" value="HTH_18"/>
    <property type="match status" value="1"/>
</dbReference>
<dbReference type="RefSeq" id="WP_290001411.1">
    <property type="nucleotide sequence ID" value="NZ_JAUEPH010000006.1"/>
</dbReference>
<dbReference type="PRINTS" id="PR00032">
    <property type="entry name" value="HTHARAC"/>
</dbReference>
<evidence type="ECO:0000313" key="6">
    <source>
        <dbReference type="Proteomes" id="UP001171916"/>
    </source>
</evidence>
<dbReference type="InterPro" id="IPR020449">
    <property type="entry name" value="Tscrpt_reg_AraC-type_HTH"/>
</dbReference>
<dbReference type="SUPFAM" id="SSF51182">
    <property type="entry name" value="RmlC-like cupins"/>
    <property type="match status" value="1"/>
</dbReference>
<dbReference type="EMBL" id="JAUEPH010000006">
    <property type="protein sequence ID" value="MDN3205258.1"/>
    <property type="molecule type" value="Genomic_DNA"/>
</dbReference>
<dbReference type="InterPro" id="IPR018060">
    <property type="entry name" value="HTH_AraC"/>
</dbReference>
<dbReference type="PANTHER" id="PTHR43280">
    <property type="entry name" value="ARAC-FAMILY TRANSCRIPTIONAL REGULATOR"/>
    <property type="match status" value="1"/>
</dbReference>
<gene>
    <name evidence="5" type="ORF">QVH07_13935</name>
</gene>
<evidence type="ECO:0000256" key="3">
    <source>
        <dbReference type="ARBA" id="ARBA00023163"/>
    </source>
</evidence>